<dbReference type="EMBL" id="JOJR01007755">
    <property type="protein sequence ID" value="RCN26361.1"/>
    <property type="molecule type" value="Genomic_DNA"/>
</dbReference>
<sequence>MYLKVKADVPLSSYTSALLEDYTPNKLQFPLAPRGDKGDSAQFRSGKVVHKESSEKVLVDKALESGKNKKYVDYSFYGSSQKSGLDVLSDALLRFTSRYILKQSRSTFSKRESLEI</sequence>
<dbReference type="AlphaFoldDB" id="A0A368F2N2"/>
<accession>A0A368F2N2</accession>
<keyword evidence="2" id="KW-1185">Reference proteome</keyword>
<dbReference type="OrthoDB" id="5805078at2759"/>
<evidence type="ECO:0000313" key="1">
    <source>
        <dbReference type="EMBL" id="RCN26361.1"/>
    </source>
</evidence>
<protein>
    <submittedName>
        <fullName evidence="1">Uncharacterized protein</fullName>
    </submittedName>
</protein>
<proteinExistence type="predicted"/>
<gene>
    <name evidence="1" type="ORF">ANCCAN_27913</name>
</gene>
<name>A0A368F2N2_ANCCA</name>
<comment type="caution">
    <text evidence="1">The sequence shown here is derived from an EMBL/GenBank/DDBJ whole genome shotgun (WGS) entry which is preliminary data.</text>
</comment>
<organism evidence="1 2">
    <name type="scientific">Ancylostoma caninum</name>
    <name type="common">Dog hookworm</name>
    <dbReference type="NCBI Taxonomy" id="29170"/>
    <lineage>
        <taxon>Eukaryota</taxon>
        <taxon>Metazoa</taxon>
        <taxon>Ecdysozoa</taxon>
        <taxon>Nematoda</taxon>
        <taxon>Chromadorea</taxon>
        <taxon>Rhabditida</taxon>
        <taxon>Rhabditina</taxon>
        <taxon>Rhabditomorpha</taxon>
        <taxon>Strongyloidea</taxon>
        <taxon>Ancylostomatidae</taxon>
        <taxon>Ancylostomatinae</taxon>
        <taxon>Ancylostoma</taxon>
    </lineage>
</organism>
<reference evidence="1 2" key="1">
    <citation type="submission" date="2014-10" db="EMBL/GenBank/DDBJ databases">
        <title>Draft genome of the hookworm Ancylostoma caninum.</title>
        <authorList>
            <person name="Mitreva M."/>
        </authorList>
    </citation>
    <scope>NUCLEOTIDE SEQUENCE [LARGE SCALE GENOMIC DNA]</scope>
    <source>
        <strain evidence="1 2">Baltimore</strain>
    </source>
</reference>
<evidence type="ECO:0000313" key="2">
    <source>
        <dbReference type="Proteomes" id="UP000252519"/>
    </source>
</evidence>
<dbReference type="Proteomes" id="UP000252519">
    <property type="component" value="Unassembled WGS sequence"/>
</dbReference>